<keyword evidence="8" id="KW-0663">Pyridoxal phosphate</keyword>
<comment type="similarity">
    <text evidence="3">Belongs to the class-V pyridoxal-phosphate-dependent aminotransferase family. SerC subfamily.</text>
</comment>
<comment type="pathway">
    <text evidence="2">Amino-acid biosynthesis; L-serine biosynthesis; L-serine from 3-phospho-D-glycerate: step 2/3.</text>
</comment>
<dbReference type="PANTHER" id="PTHR43247:SF1">
    <property type="entry name" value="PHOSPHOSERINE AMINOTRANSFERASE"/>
    <property type="match status" value="1"/>
</dbReference>
<dbReference type="PANTHER" id="PTHR43247">
    <property type="entry name" value="PHOSPHOSERINE AMINOTRANSFERASE"/>
    <property type="match status" value="1"/>
</dbReference>
<keyword evidence="7 12" id="KW-0808">Transferase</keyword>
<dbReference type="GO" id="GO:0006564">
    <property type="term" value="P:L-serine biosynthetic process"/>
    <property type="evidence" value="ECO:0007669"/>
    <property type="project" value="UniProtKB-KW"/>
</dbReference>
<evidence type="ECO:0000256" key="4">
    <source>
        <dbReference type="ARBA" id="ARBA00013030"/>
    </source>
</evidence>
<dbReference type="InterPro" id="IPR015424">
    <property type="entry name" value="PyrdxlP-dep_Trfase"/>
</dbReference>
<evidence type="ECO:0000256" key="6">
    <source>
        <dbReference type="ARBA" id="ARBA00022605"/>
    </source>
</evidence>
<evidence type="ECO:0000256" key="8">
    <source>
        <dbReference type="ARBA" id="ARBA00022898"/>
    </source>
</evidence>
<keyword evidence="6" id="KW-0028">Amino-acid biosynthesis</keyword>
<dbReference type="InterPro" id="IPR015422">
    <property type="entry name" value="PyrdxlP-dep_Trfase_small"/>
</dbReference>
<dbReference type="GO" id="GO:0004648">
    <property type="term" value="F:O-phospho-L-serine:2-oxoglutarate aminotransferase activity"/>
    <property type="evidence" value="ECO:0007669"/>
    <property type="project" value="UniProtKB-EC"/>
</dbReference>
<dbReference type="SUPFAM" id="SSF53383">
    <property type="entry name" value="PLP-dependent transferases"/>
    <property type="match status" value="1"/>
</dbReference>
<proteinExistence type="inferred from homology"/>
<evidence type="ECO:0000313" key="12">
    <source>
        <dbReference type="EMBL" id="ETJ40293.1"/>
    </source>
</evidence>
<comment type="cofactor">
    <cofactor evidence="1">
        <name>pyridoxal 5'-phosphate</name>
        <dbReference type="ChEBI" id="CHEBI:597326"/>
    </cofactor>
</comment>
<name>W1YCN3_9ZZZZ</name>
<evidence type="ECO:0000256" key="1">
    <source>
        <dbReference type="ARBA" id="ARBA00001933"/>
    </source>
</evidence>
<evidence type="ECO:0000256" key="9">
    <source>
        <dbReference type="ARBA" id="ARBA00023299"/>
    </source>
</evidence>
<evidence type="ECO:0000256" key="2">
    <source>
        <dbReference type="ARBA" id="ARBA00005099"/>
    </source>
</evidence>
<keyword evidence="9" id="KW-0718">Serine biosynthesis</keyword>
<protein>
    <recommendedName>
        <fullName evidence="4">phosphoserine transaminase</fullName>
        <ecNumber evidence="4">2.6.1.52</ecNumber>
    </recommendedName>
</protein>
<comment type="catalytic activity">
    <reaction evidence="10">
        <text>O-phospho-L-serine + 2-oxoglutarate = 3-phosphooxypyruvate + L-glutamate</text>
        <dbReference type="Rhea" id="RHEA:14329"/>
        <dbReference type="ChEBI" id="CHEBI:16810"/>
        <dbReference type="ChEBI" id="CHEBI:18110"/>
        <dbReference type="ChEBI" id="CHEBI:29985"/>
        <dbReference type="ChEBI" id="CHEBI:57524"/>
        <dbReference type="EC" id="2.6.1.52"/>
    </reaction>
</comment>
<dbReference type="GO" id="GO:0005737">
    <property type="term" value="C:cytoplasm"/>
    <property type="evidence" value="ECO:0007669"/>
    <property type="project" value="TreeGrafter"/>
</dbReference>
<dbReference type="InterPro" id="IPR000192">
    <property type="entry name" value="Aminotrans_V_dom"/>
</dbReference>
<dbReference type="InterPro" id="IPR015421">
    <property type="entry name" value="PyrdxlP-dep_Trfase_major"/>
</dbReference>
<evidence type="ECO:0000256" key="5">
    <source>
        <dbReference type="ARBA" id="ARBA00022576"/>
    </source>
</evidence>
<feature type="non-terminal residue" evidence="12">
    <location>
        <position position="1"/>
    </location>
</feature>
<evidence type="ECO:0000259" key="11">
    <source>
        <dbReference type="Pfam" id="PF00266"/>
    </source>
</evidence>
<accession>W1YCN3</accession>
<dbReference type="UniPathway" id="UPA00135">
    <property type="reaction ID" value="UER00197"/>
</dbReference>
<dbReference type="GO" id="GO:0030170">
    <property type="term" value="F:pyridoxal phosphate binding"/>
    <property type="evidence" value="ECO:0007669"/>
    <property type="project" value="TreeGrafter"/>
</dbReference>
<gene>
    <name evidence="12" type="ORF">Q604_UNBC05807G0001</name>
</gene>
<dbReference type="EC" id="2.6.1.52" evidence="4"/>
<reference evidence="12" key="1">
    <citation type="submission" date="2013-12" db="EMBL/GenBank/DDBJ databases">
        <title>A Varibaculum cambriense genome reconstructed from a premature infant gut community with otherwise low bacterial novelty that shifts toward anaerobic metabolism during the third week of life.</title>
        <authorList>
            <person name="Brown C.T."/>
            <person name="Sharon I."/>
            <person name="Thomas B.C."/>
            <person name="Castelle C.J."/>
            <person name="Morowitz M.J."/>
            <person name="Banfield J.F."/>
        </authorList>
    </citation>
    <scope>NUCLEOTIDE SEQUENCE</scope>
</reference>
<dbReference type="EMBL" id="AZMM01005807">
    <property type="protein sequence ID" value="ETJ40293.1"/>
    <property type="molecule type" value="Genomic_DNA"/>
</dbReference>
<dbReference type="Gene3D" id="3.90.1150.10">
    <property type="entry name" value="Aspartate Aminotransferase, domain 1"/>
    <property type="match status" value="1"/>
</dbReference>
<dbReference type="InterPro" id="IPR022278">
    <property type="entry name" value="Pser_aminoTfrase"/>
</dbReference>
<evidence type="ECO:0000256" key="3">
    <source>
        <dbReference type="ARBA" id="ARBA00006904"/>
    </source>
</evidence>
<organism evidence="12">
    <name type="scientific">human gut metagenome</name>
    <dbReference type="NCBI Taxonomy" id="408170"/>
    <lineage>
        <taxon>unclassified sequences</taxon>
        <taxon>metagenomes</taxon>
        <taxon>organismal metagenomes</taxon>
    </lineage>
</organism>
<dbReference type="AlphaFoldDB" id="W1YCN3"/>
<evidence type="ECO:0000256" key="7">
    <source>
        <dbReference type="ARBA" id="ARBA00022679"/>
    </source>
</evidence>
<evidence type="ECO:0000256" key="10">
    <source>
        <dbReference type="ARBA" id="ARBA00049007"/>
    </source>
</evidence>
<keyword evidence="5 12" id="KW-0032">Aminotransferase</keyword>
<sequence>IRRDLMGHARSDVPAIWDWQVMADNDSMLNTPPTFSIYLLGLILHWIEDEGGLEAMGQPNDAKAARLYEAIDSSSFYNNPV</sequence>
<feature type="non-terminal residue" evidence="12">
    <location>
        <position position="81"/>
    </location>
</feature>
<dbReference type="Gene3D" id="3.40.640.10">
    <property type="entry name" value="Type I PLP-dependent aspartate aminotransferase-like (Major domain)"/>
    <property type="match status" value="1"/>
</dbReference>
<feature type="domain" description="Aminotransferase class V" evidence="11">
    <location>
        <begin position="15"/>
        <end position="78"/>
    </location>
</feature>
<comment type="caution">
    <text evidence="12">The sequence shown here is derived from an EMBL/GenBank/DDBJ whole genome shotgun (WGS) entry which is preliminary data.</text>
</comment>
<dbReference type="Pfam" id="PF00266">
    <property type="entry name" value="Aminotran_5"/>
    <property type="match status" value="1"/>
</dbReference>